<keyword evidence="1" id="KW-0472">Membrane</keyword>
<reference evidence="2 3" key="1">
    <citation type="journal article" date="2016" name="Front. Microbiol.">
        <title>Single-Cell (Meta-)Genomics of a Dimorphic Candidatus Thiomargarita nelsonii Reveals Genomic Plasticity.</title>
        <authorList>
            <person name="Flood B.E."/>
            <person name="Fliss P."/>
            <person name="Jones D.S."/>
            <person name="Dick G.J."/>
            <person name="Jain S."/>
            <person name="Kaster A.K."/>
            <person name="Winkel M."/>
            <person name="Mussmann M."/>
            <person name="Bailey J."/>
        </authorList>
    </citation>
    <scope>NUCLEOTIDE SEQUENCE [LARGE SCALE GENOMIC DNA]</scope>
    <source>
        <strain evidence="2">Hydrate Ridge</strain>
    </source>
</reference>
<organism evidence="2 3">
    <name type="scientific">Candidatus Thiomargarita nelsonii</name>
    <dbReference type="NCBI Taxonomy" id="1003181"/>
    <lineage>
        <taxon>Bacteria</taxon>
        <taxon>Pseudomonadati</taxon>
        <taxon>Pseudomonadota</taxon>
        <taxon>Gammaproteobacteria</taxon>
        <taxon>Thiotrichales</taxon>
        <taxon>Thiotrichaceae</taxon>
        <taxon>Thiomargarita</taxon>
    </lineage>
</organism>
<keyword evidence="3" id="KW-1185">Reference proteome</keyword>
<comment type="caution">
    <text evidence="2">The sequence shown here is derived from an EMBL/GenBank/DDBJ whole genome shotgun (WGS) entry which is preliminary data.</text>
</comment>
<protein>
    <submittedName>
        <fullName evidence="2">Uncharacterized protein</fullName>
    </submittedName>
</protein>
<evidence type="ECO:0000313" key="2">
    <source>
        <dbReference type="EMBL" id="KHD09256.1"/>
    </source>
</evidence>
<evidence type="ECO:0000313" key="3">
    <source>
        <dbReference type="Proteomes" id="UP000030428"/>
    </source>
</evidence>
<sequence>MKTLKSQFVIVSAILLCVLLILVGVIIKSAFEEQNLAKQYKIKTQIAGYLNTAAEWQAIERGLGAIILGSSEGDSSPLFSKFLEMGKKGDTQE</sequence>
<accession>A0A0A6RZD7</accession>
<dbReference type="AlphaFoldDB" id="A0A0A6RZD7"/>
<proteinExistence type="predicted"/>
<keyword evidence="1" id="KW-0812">Transmembrane</keyword>
<dbReference type="Proteomes" id="UP000030428">
    <property type="component" value="Unassembled WGS sequence"/>
</dbReference>
<name>A0A0A6RZD7_9GAMM</name>
<keyword evidence="1" id="KW-1133">Transmembrane helix</keyword>
<feature type="transmembrane region" description="Helical" evidence="1">
    <location>
        <begin position="6"/>
        <end position="31"/>
    </location>
</feature>
<gene>
    <name evidence="2" type="ORF">PN36_07395</name>
</gene>
<dbReference type="EMBL" id="JSZA02000021">
    <property type="protein sequence ID" value="KHD09256.1"/>
    <property type="molecule type" value="Genomic_DNA"/>
</dbReference>
<evidence type="ECO:0000256" key="1">
    <source>
        <dbReference type="SAM" id="Phobius"/>
    </source>
</evidence>